<dbReference type="CDD" id="cd00104">
    <property type="entry name" value="KAZAL_FS"/>
    <property type="match status" value="4"/>
</dbReference>
<evidence type="ECO:0000256" key="1">
    <source>
        <dbReference type="ARBA" id="ARBA00022690"/>
    </source>
</evidence>
<protein>
    <submittedName>
        <fullName evidence="5">Agrin-like protein</fullName>
    </submittedName>
</protein>
<dbReference type="Proteomes" id="UP000288716">
    <property type="component" value="Unassembled WGS sequence"/>
</dbReference>
<keyword evidence="1" id="KW-0646">Protease inhibitor</keyword>
<dbReference type="Gene3D" id="3.30.60.30">
    <property type="match status" value="4"/>
</dbReference>
<keyword evidence="3" id="KW-1015">Disulfide bond</keyword>
<feature type="non-terminal residue" evidence="5">
    <location>
        <position position="306"/>
    </location>
</feature>
<evidence type="ECO:0000259" key="4">
    <source>
        <dbReference type="PROSITE" id="PS51465"/>
    </source>
</evidence>
<dbReference type="Pfam" id="PF07648">
    <property type="entry name" value="Kazal_2"/>
    <property type="match status" value="4"/>
</dbReference>
<dbReference type="EMBL" id="NCKV01001858">
    <property type="protein sequence ID" value="RWS27654.1"/>
    <property type="molecule type" value="Genomic_DNA"/>
</dbReference>
<feature type="domain" description="Kazal-like" evidence="4">
    <location>
        <begin position="178"/>
        <end position="225"/>
    </location>
</feature>
<dbReference type="STRING" id="299467.A0A443SJE8"/>
<sequence>MKKIVKSEHPCHKISCLPPMICALDSKKVAQCLCPPPCPKVYKPVCGSDRRTYDSDCHLRRHSCLMQSNVTKVLDTFCTRSNDEICATETCPFGGLCVLEGNNLIKCECPQCANELNAVCGSDGVTYDNECFLRRASCMQRMNIQIMHSGPCQGCSQLKCDFYSYCEFVVELGRADCVCPQVCIRDDLPVCGSDGVTYDNECELRVRSCKTRTHIKLVSRQPCDICQRVVCRFGAQCENGRCNCPKACSDVFDPVCGNNGNTYRNECELRKYACGRQIELSALYFGECDVDTIARNPRIQRPQNNI</sequence>
<evidence type="ECO:0000256" key="2">
    <source>
        <dbReference type="ARBA" id="ARBA00022900"/>
    </source>
</evidence>
<dbReference type="VEuPathDB" id="VectorBase:LDEU004387"/>
<dbReference type="InterPro" id="IPR036058">
    <property type="entry name" value="Kazal_dom_sf"/>
</dbReference>
<dbReference type="AlphaFoldDB" id="A0A443SJE8"/>
<evidence type="ECO:0000256" key="3">
    <source>
        <dbReference type="ARBA" id="ARBA00023157"/>
    </source>
</evidence>
<dbReference type="GO" id="GO:0030154">
    <property type="term" value="P:cell differentiation"/>
    <property type="evidence" value="ECO:0007669"/>
    <property type="project" value="TreeGrafter"/>
</dbReference>
<proteinExistence type="predicted"/>
<accession>A0A443SJE8</accession>
<comment type="caution">
    <text evidence="5">The sequence shown here is derived from an EMBL/GenBank/DDBJ whole genome shotgun (WGS) entry which is preliminary data.</text>
</comment>
<evidence type="ECO:0000313" key="6">
    <source>
        <dbReference type="Proteomes" id="UP000288716"/>
    </source>
</evidence>
<evidence type="ECO:0000313" key="5">
    <source>
        <dbReference type="EMBL" id="RWS27654.1"/>
    </source>
</evidence>
<feature type="domain" description="Kazal-like" evidence="4">
    <location>
        <begin position="238"/>
        <end position="290"/>
    </location>
</feature>
<dbReference type="PANTHER" id="PTHR10913">
    <property type="entry name" value="FOLLISTATIN-RELATED"/>
    <property type="match status" value="1"/>
</dbReference>
<dbReference type="PROSITE" id="PS51465">
    <property type="entry name" value="KAZAL_2"/>
    <property type="match status" value="4"/>
</dbReference>
<feature type="domain" description="Kazal-like" evidence="4">
    <location>
        <begin position="26"/>
        <end position="80"/>
    </location>
</feature>
<dbReference type="PANTHER" id="PTHR10913:SF45">
    <property type="entry name" value="FOLLISTATIN, ISOFORM A-RELATED"/>
    <property type="match status" value="1"/>
</dbReference>
<dbReference type="InterPro" id="IPR050653">
    <property type="entry name" value="Prot_Inhib_GrowthFact_Antg"/>
</dbReference>
<dbReference type="SMART" id="SM00280">
    <property type="entry name" value="KAZAL"/>
    <property type="match status" value="4"/>
</dbReference>
<dbReference type="GO" id="GO:0005576">
    <property type="term" value="C:extracellular region"/>
    <property type="evidence" value="ECO:0007669"/>
    <property type="project" value="TreeGrafter"/>
</dbReference>
<dbReference type="SUPFAM" id="SSF100895">
    <property type="entry name" value="Kazal-type serine protease inhibitors"/>
    <property type="match status" value="4"/>
</dbReference>
<dbReference type="InterPro" id="IPR002350">
    <property type="entry name" value="Kazal_dom"/>
</dbReference>
<dbReference type="OrthoDB" id="6422483at2759"/>
<gene>
    <name evidence="5" type="ORF">B4U80_01094</name>
</gene>
<dbReference type="FunFam" id="3.30.60.30:FF:000024">
    <property type="entry name" value="Transmembrane agrin"/>
    <property type="match status" value="3"/>
</dbReference>
<reference evidence="5 6" key="1">
    <citation type="journal article" date="2018" name="Gigascience">
        <title>Genomes of trombidid mites reveal novel predicted allergens and laterally-transferred genes associated with secondary metabolism.</title>
        <authorList>
            <person name="Dong X."/>
            <person name="Chaisiri K."/>
            <person name="Xia D."/>
            <person name="Armstrong S.D."/>
            <person name="Fang Y."/>
            <person name="Donnelly M.J."/>
            <person name="Kadowaki T."/>
            <person name="McGarry J.W."/>
            <person name="Darby A.C."/>
            <person name="Makepeace B.L."/>
        </authorList>
    </citation>
    <scope>NUCLEOTIDE SEQUENCE [LARGE SCALE GENOMIC DNA]</scope>
    <source>
        <strain evidence="5">UoL-UT</strain>
    </source>
</reference>
<feature type="domain" description="Kazal-like" evidence="4">
    <location>
        <begin position="108"/>
        <end position="154"/>
    </location>
</feature>
<name>A0A443SJE8_9ACAR</name>
<keyword evidence="6" id="KW-1185">Reference proteome</keyword>
<keyword evidence="2" id="KW-0722">Serine protease inhibitor</keyword>
<organism evidence="5 6">
    <name type="scientific">Leptotrombidium deliense</name>
    <dbReference type="NCBI Taxonomy" id="299467"/>
    <lineage>
        <taxon>Eukaryota</taxon>
        <taxon>Metazoa</taxon>
        <taxon>Ecdysozoa</taxon>
        <taxon>Arthropoda</taxon>
        <taxon>Chelicerata</taxon>
        <taxon>Arachnida</taxon>
        <taxon>Acari</taxon>
        <taxon>Acariformes</taxon>
        <taxon>Trombidiformes</taxon>
        <taxon>Prostigmata</taxon>
        <taxon>Anystina</taxon>
        <taxon>Parasitengona</taxon>
        <taxon>Trombiculoidea</taxon>
        <taxon>Trombiculidae</taxon>
        <taxon>Leptotrombidium</taxon>
    </lineage>
</organism>